<keyword evidence="2" id="KW-1185">Reference proteome</keyword>
<dbReference type="PANTHER" id="PTHR33257:SF4">
    <property type="entry name" value="EXPRESSED PROTEIN"/>
    <property type="match status" value="1"/>
</dbReference>
<dbReference type="Proteomes" id="UP000663760">
    <property type="component" value="Chromosome 3"/>
</dbReference>
<evidence type="ECO:0000313" key="1">
    <source>
        <dbReference type="EMBL" id="CAA7392918.1"/>
    </source>
</evidence>
<evidence type="ECO:0000313" key="2">
    <source>
        <dbReference type="Proteomes" id="UP000663760"/>
    </source>
</evidence>
<accession>A0A7I8K661</accession>
<dbReference type="OrthoDB" id="691043at2759"/>
<sequence>MNPVGSKGGKESLKISPDNNFYRRLVSKEPSAAVSSFRSYDDAGAGAAVPFAWESCPGTPKHPVGAVGGGGTILLPLNPPPPYQRKPGRAVARKQPSWPYLFGDVLPRLFSRRKRRSPPSS</sequence>
<proteinExistence type="predicted"/>
<reference evidence="1" key="1">
    <citation type="submission" date="2020-02" db="EMBL/GenBank/DDBJ databases">
        <authorList>
            <person name="Scholz U."/>
            <person name="Mascher M."/>
            <person name="Fiebig A."/>
        </authorList>
    </citation>
    <scope>NUCLEOTIDE SEQUENCE</scope>
</reference>
<name>A0A7I8K661_SPIIN</name>
<protein>
    <submittedName>
        <fullName evidence="1">Uncharacterized protein</fullName>
    </submittedName>
</protein>
<dbReference type="AlphaFoldDB" id="A0A7I8K661"/>
<organism evidence="1 2">
    <name type="scientific">Spirodela intermedia</name>
    <name type="common">Intermediate duckweed</name>
    <dbReference type="NCBI Taxonomy" id="51605"/>
    <lineage>
        <taxon>Eukaryota</taxon>
        <taxon>Viridiplantae</taxon>
        <taxon>Streptophyta</taxon>
        <taxon>Embryophyta</taxon>
        <taxon>Tracheophyta</taxon>
        <taxon>Spermatophyta</taxon>
        <taxon>Magnoliopsida</taxon>
        <taxon>Liliopsida</taxon>
        <taxon>Araceae</taxon>
        <taxon>Lemnoideae</taxon>
        <taxon>Spirodela</taxon>
    </lineage>
</organism>
<dbReference type="EMBL" id="LR746266">
    <property type="protein sequence ID" value="CAA7392918.1"/>
    <property type="molecule type" value="Genomic_DNA"/>
</dbReference>
<dbReference type="PANTHER" id="PTHR33257">
    <property type="entry name" value="OS05G0165500 PROTEIN"/>
    <property type="match status" value="1"/>
</dbReference>
<gene>
    <name evidence="1" type="ORF">SI8410_03003749</name>
</gene>